<feature type="transmembrane region" description="Helical" evidence="1">
    <location>
        <begin position="6"/>
        <end position="25"/>
    </location>
</feature>
<reference evidence="3" key="1">
    <citation type="journal article" date="2019" name="Int. J. Syst. Evol. Microbiol.">
        <title>The Global Catalogue of Microorganisms (GCM) 10K type strain sequencing project: providing services to taxonomists for standard genome sequencing and annotation.</title>
        <authorList>
            <consortium name="The Broad Institute Genomics Platform"/>
            <consortium name="The Broad Institute Genome Sequencing Center for Infectious Disease"/>
            <person name="Wu L."/>
            <person name="Ma J."/>
        </authorList>
    </citation>
    <scope>NUCLEOTIDE SEQUENCE [LARGE SCALE GENOMIC DNA]</scope>
    <source>
        <strain evidence="3">CGMCC 1.15928</strain>
    </source>
</reference>
<accession>A0ABQ1JSE0</accession>
<proteinExistence type="predicted"/>
<organism evidence="2 3">
    <name type="scientific">Henriciella pelagia</name>
    <dbReference type="NCBI Taxonomy" id="1977912"/>
    <lineage>
        <taxon>Bacteria</taxon>
        <taxon>Pseudomonadati</taxon>
        <taxon>Pseudomonadota</taxon>
        <taxon>Alphaproteobacteria</taxon>
        <taxon>Hyphomonadales</taxon>
        <taxon>Hyphomonadaceae</taxon>
        <taxon>Henriciella</taxon>
    </lineage>
</organism>
<name>A0ABQ1JSE0_9PROT</name>
<comment type="caution">
    <text evidence="2">The sequence shown here is derived from an EMBL/GenBank/DDBJ whole genome shotgun (WGS) entry which is preliminary data.</text>
</comment>
<keyword evidence="3" id="KW-1185">Reference proteome</keyword>
<feature type="transmembrane region" description="Helical" evidence="1">
    <location>
        <begin position="120"/>
        <end position="139"/>
    </location>
</feature>
<keyword evidence="1" id="KW-0812">Transmembrane</keyword>
<evidence type="ECO:0008006" key="4">
    <source>
        <dbReference type="Google" id="ProtNLM"/>
    </source>
</evidence>
<evidence type="ECO:0000313" key="3">
    <source>
        <dbReference type="Proteomes" id="UP000628854"/>
    </source>
</evidence>
<dbReference type="RefSeq" id="WP_084391209.1">
    <property type="nucleotide sequence ID" value="NZ_BMKF01000002.1"/>
</dbReference>
<keyword evidence="1" id="KW-0472">Membrane</keyword>
<gene>
    <name evidence="2" type="ORF">GCM10011503_26410</name>
</gene>
<protein>
    <recommendedName>
        <fullName evidence="4">DoxX family protein</fullName>
    </recommendedName>
</protein>
<keyword evidence="1" id="KW-1133">Transmembrane helix</keyword>
<sequence length="174" mass="18695">MDRIKAWSPHAIAIIASLVFLDSLRFKFTNAPETIEIFTRLDSWAASFGAGGLFAQTGLFSQYVIGTAELFASALLLIGIHPALRRFQAVGALIAFAVMSGAVNFHLWTPLGIDPNNDGGGLFVMACFVWVTSVVLIIIRRNELAAIARGLAATFLPGRAVPENTEVAARPTHV</sequence>
<dbReference type="EMBL" id="BMKF01000002">
    <property type="protein sequence ID" value="GGB76370.1"/>
    <property type="molecule type" value="Genomic_DNA"/>
</dbReference>
<feature type="transmembrane region" description="Helical" evidence="1">
    <location>
        <begin position="60"/>
        <end position="80"/>
    </location>
</feature>
<evidence type="ECO:0000256" key="1">
    <source>
        <dbReference type="SAM" id="Phobius"/>
    </source>
</evidence>
<evidence type="ECO:0000313" key="2">
    <source>
        <dbReference type="EMBL" id="GGB76370.1"/>
    </source>
</evidence>
<feature type="transmembrane region" description="Helical" evidence="1">
    <location>
        <begin position="87"/>
        <end position="108"/>
    </location>
</feature>
<dbReference type="Proteomes" id="UP000628854">
    <property type="component" value="Unassembled WGS sequence"/>
</dbReference>